<evidence type="ECO:0000259" key="3">
    <source>
        <dbReference type="Pfam" id="PF13359"/>
    </source>
</evidence>
<dbReference type="GO" id="GO:0046872">
    <property type="term" value="F:metal ion binding"/>
    <property type="evidence" value="ECO:0007669"/>
    <property type="project" value="UniProtKB-KW"/>
</dbReference>
<dbReference type="PANTHER" id="PTHR48471">
    <property type="entry name" value="DDE TNP4 DOMAIN-CONTAINING PROTEIN"/>
    <property type="match status" value="1"/>
</dbReference>
<dbReference type="Proteomes" id="UP000521943">
    <property type="component" value="Unassembled WGS sequence"/>
</dbReference>
<keyword evidence="6" id="KW-1185">Reference proteome</keyword>
<comment type="cofactor">
    <cofactor evidence="1">
        <name>a divalent metal cation</name>
        <dbReference type="ChEBI" id="CHEBI:60240"/>
    </cofactor>
</comment>
<protein>
    <recommendedName>
        <fullName evidence="3">DDE Tnp4 domain-containing protein</fullName>
    </recommendedName>
</protein>
<dbReference type="OrthoDB" id="78198at2759"/>
<sequence length="109" mass="13270">MLAYNRELLSYRQTAEWGNRALQGAFGRLRVPLEVNNIERRGDLLETCVRLHNLRTREVGINQIKQVYEACWRRTDHDHRVWEDFRSILFSDQRQNDRVSRYHIHVEYD</sequence>
<accession>A0A8H6HH38</accession>
<proteinExistence type="predicted"/>
<dbReference type="InterPro" id="IPR027806">
    <property type="entry name" value="HARBI1_dom"/>
</dbReference>
<name>A0A8H6HH38_9AGAR</name>
<dbReference type="EMBL" id="JACGCI010000090">
    <property type="protein sequence ID" value="KAF6746699.1"/>
    <property type="molecule type" value="Genomic_DNA"/>
</dbReference>
<evidence type="ECO:0000313" key="6">
    <source>
        <dbReference type="Proteomes" id="UP000521943"/>
    </source>
</evidence>
<evidence type="ECO:0000313" key="4">
    <source>
        <dbReference type="EMBL" id="KAF6744650.1"/>
    </source>
</evidence>
<gene>
    <name evidence="5" type="ORF">DFP72DRAFT_822923</name>
    <name evidence="4" type="ORF">DFP72DRAFT_825354</name>
</gene>
<dbReference type="Pfam" id="PF13359">
    <property type="entry name" value="DDE_Tnp_4"/>
    <property type="match status" value="1"/>
</dbReference>
<evidence type="ECO:0000313" key="5">
    <source>
        <dbReference type="EMBL" id="KAF6746699.1"/>
    </source>
</evidence>
<evidence type="ECO:0000256" key="1">
    <source>
        <dbReference type="ARBA" id="ARBA00001968"/>
    </source>
</evidence>
<reference evidence="5 6" key="1">
    <citation type="submission" date="2020-07" db="EMBL/GenBank/DDBJ databases">
        <title>Comparative genomics of pyrophilous fungi reveals a link between fire events and developmental genes.</title>
        <authorList>
            <consortium name="DOE Joint Genome Institute"/>
            <person name="Steindorff A.S."/>
            <person name="Carver A."/>
            <person name="Calhoun S."/>
            <person name="Stillman K."/>
            <person name="Liu H."/>
            <person name="Lipzen A."/>
            <person name="Pangilinan J."/>
            <person name="Labutti K."/>
            <person name="Bruns T.D."/>
            <person name="Grigoriev I.V."/>
        </authorList>
    </citation>
    <scope>NUCLEOTIDE SEQUENCE [LARGE SCALE GENOMIC DNA]</scope>
    <source>
        <strain evidence="5 6">CBS 144469</strain>
    </source>
</reference>
<dbReference type="EMBL" id="JACGCI010000116">
    <property type="protein sequence ID" value="KAF6744650.1"/>
    <property type="molecule type" value="Genomic_DNA"/>
</dbReference>
<dbReference type="AlphaFoldDB" id="A0A8H6HH38"/>
<evidence type="ECO:0000256" key="2">
    <source>
        <dbReference type="ARBA" id="ARBA00022723"/>
    </source>
</evidence>
<feature type="domain" description="DDE Tnp4" evidence="3">
    <location>
        <begin position="3"/>
        <end position="53"/>
    </location>
</feature>
<keyword evidence="2" id="KW-0479">Metal-binding</keyword>
<organism evidence="5 6">
    <name type="scientific">Ephemerocybe angulata</name>
    <dbReference type="NCBI Taxonomy" id="980116"/>
    <lineage>
        <taxon>Eukaryota</taxon>
        <taxon>Fungi</taxon>
        <taxon>Dikarya</taxon>
        <taxon>Basidiomycota</taxon>
        <taxon>Agaricomycotina</taxon>
        <taxon>Agaricomycetes</taxon>
        <taxon>Agaricomycetidae</taxon>
        <taxon>Agaricales</taxon>
        <taxon>Agaricineae</taxon>
        <taxon>Psathyrellaceae</taxon>
        <taxon>Ephemerocybe</taxon>
    </lineage>
</organism>
<dbReference type="PANTHER" id="PTHR48471:SF1">
    <property type="entry name" value="DDE TNP4 DOMAIN-CONTAINING PROTEIN"/>
    <property type="match status" value="1"/>
</dbReference>
<comment type="caution">
    <text evidence="5">The sequence shown here is derived from an EMBL/GenBank/DDBJ whole genome shotgun (WGS) entry which is preliminary data.</text>
</comment>